<evidence type="ECO:0000313" key="3">
    <source>
        <dbReference type="Proteomes" id="UP000487350"/>
    </source>
</evidence>
<evidence type="ECO:0000256" key="1">
    <source>
        <dbReference type="SAM" id="MobiDB-lite"/>
    </source>
</evidence>
<sequence>MTPKTTPPQPEHKPVHESGDDAGTNAVEHEPDPGAQPLPDGHHKYMPKSPFTAGNS</sequence>
<protein>
    <submittedName>
        <fullName evidence="2">Uncharacterized protein</fullName>
    </submittedName>
</protein>
<dbReference type="OrthoDB" id="10001545at2"/>
<name>A0A844AZG7_9BURK</name>
<comment type="caution">
    <text evidence="2">The sequence shown here is derived from an EMBL/GenBank/DDBJ whole genome shotgun (WGS) entry which is preliminary data.</text>
</comment>
<dbReference type="Proteomes" id="UP000487350">
    <property type="component" value="Unassembled WGS sequence"/>
</dbReference>
<accession>A0A844AZG7</accession>
<reference evidence="2 3" key="1">
    <citation type="submission" date="2019-11" db="EMBL/GenBank/DDBJ databases">
        <title>Caenimonas koreensis gen. nov., sp. nov., isolated from activated sludge.</title>
        <authorList>
            <person name="Seung H.R."/>
        </authorList>
    </citation>
    <scope>NUCLEOTIDE SEQUENCE [LARGE SCALE GENOMIC DNA]</scope>
    <source>
        <strain evidence="2 3">EMB320</strain>
    </source>
</reference>
<dbReference type="AlphaFoldDB" id="A0A844AZG7"/>
<dbReference type="EMBL" id="WJBU01000009">
    <property type="protein sequence ID" value="MRD47808.1"/>
    <property type="molecule type" value="Genomic_DNA"/>
</dbReference>
<organism evidence="2 3">
    <name type="scientific">Caenimonas koreensis DSM 17982</name>
    <dbReference type="NCBI Taxonomy" id="1121255"/>
    <lineage>
        <taxon>Bacteria</taxon>
        <taxon>Pseudomonadati</taxon>
        <taxon>Pseudomonadota</taxon>
        <taxon>Betaproteobacteria</taxon>
        <taxon>Burkholderiales</taxon>
        <taxon>Comamonadaceae</taxon>
        <taxon>Caenimonas</taxon>
    </lineage>
</organism>
<feature type="region of interest" description="Disordered" evidence="1">
    <location>
        <begin position="1"/>
        <end position="56"/>
    </location>
</feature>
<dbReference type="RefSeq" id="WP_153585109.1">
    <property type="nucleotide sequence ID" value="NZ_WJBU01000009.1"/>
</dbReference>
<proteinExistence type="predicted"/>
<feature type="compositionally biased region" description="Basic and acidic residues" evidence="1">
    <location>
        <begin position="10"/>
        <end position="19"/>
    </location>
</feature>
<gene>
    <name evidence="2" type="ORF">GHT07_11005</name>
</gene>
<evidence type="ECO:0000313" key="2">
    <source>
        <dbReference type="EMBL" id="MRD47808.1"/>
    </source>
</evidence>
<keyword evidence="3" id="KW-1185">Reference proteome</keyword>